<sequence length="330" mass="35695">MSRTVIALLLASLAAPALQAAELVVYTERREPLVKPLFERYEEETGTRIRVLSDGAPVLIERLAAEGANTRADIFMAVDAGNLWQAAERDLLAPTDSAALAAAIPAHLRDAQGRWFALSQRARTIVYSTERVQPSALSTYEALAAPEWKGRLCLRSSKKVYNQSLVATMIERMGAERTEDVVRGWVANLATAPFADDTLLAKAIAAGQCDVGIINTYYLGRLQADEPGFPVQVFWANQHAGGAHVNVSGAGIVAASRNKGAARDFLEWLASDSVQADFASVNYEIPAREGVKLDPVVAAWGPFKPDPVNVAVAGQRQAEAVRLMDRAGWR</sequence>
<evidence type="ECO:0008006" key="7">
    <source>
        <dbReference type="Google" id="ProtNLM"/>
    </source>
</evidence>
<dbReference type="STRING" id="1121014.N788_02850"/>
<keyword evidence="3" id="KW-0479">Metal-binding</keyword>
<keyword evidence="2 4" id="KW-0732">Signal</keyword>
<dbReference type="Proteomes" id="UP000029085">
    <property type="component" value="Unassembled WGS sequence"/>
</dbReference>
<dbReference type="RefSeq" id="WP_034222623.1">
    <property type="nucleotide sequence ID" value="NZ_AVCJ01000012.1"/>
</dbReference>
<dbReference type="PATRIC" id="fig|1121014.3.peg.1249"/>
<dbReference type="Pfam" id="PF13416">
    <property type="entry name" value="SBP_bac_8"/>
    <property type="match status" value="1"/>
</dbReference>
<feature type="binding site" evidence="3">
    <location>
        <position position="217"/>
    </location>
    <ligand>
        <name>Fe cation</name>
        <dbReference type="ChEBI" id="CHEBI:24875"/>
    </ligand>
</feature>
<organism evidence="5 6">
    <name type="scientific">Arenimonas donghaensis DSM 18148 = HO3-R19</name>
    <dbReference type="NCBI Taxonomy" id="1121014"/>
    <lineage>
        <taxon>Bacteria</taxon>
        <taxon>Pseudomonadati</taxon>
        <taxon>Pseudomonadota</taxon>
        <taxon>Gammaproteobacteria</taxon>
        <taxon>Lysobacterales</taxon>
        <taxon>Lysobacteraceae</taxon>
        <taxon>Arenimonas</taxon>
    </lineage>
</organism>
<comment type="caution">
    <text evidence="5">The sequence shown here is derived from an EMBL/GenBank/DDBJ whole genome shotgun (WGS) entry which is preliminary data.</text>
</comment>
<feature type="chain" id="PRO_5001826288" description="Fe(3+) ABC transporter substrate-binding protein" evidence="4">
    <location>
        <begin position="21"/>
        <end position="330"/>
    </location>
</feature>
<keyword evidence="3" id="KW-0408">Iron</keyword>
<keyword evidence="6" id="KW-1185">Reference proteome</keyword>
<evidence type="ECO:0000313" key="6">
    <source>
        <dbReference type="Proteomes" id="UP000029085"/>
    </source>
</evidence>
<dbReference type="GO" id="GO:0046872">
    <property type="term" value="F:metal ion binding"/>
    <property type="evidence" value="ECO:0007669"/>
    <property type="project" value="UniProtKB-KW"/>
</dbReference>
<gene>
    <name evidence="5" type="ORF">N788_02850</name>
</gene>
<evidence type="ECO:0000256" key="2">
    <source>
        <dbReference type="ARBA" id="ARBA00022729"/>
    </source>
</evidence>
<evidence type="ECO:0000256" key="1">
    <source>
        <dbReference type="ARBA" id="ARBA00008520"/>
    </source>
</evidence>
<dbReference type="Gene3D" id="3.40.190.10">
    <property type="entry name" value="Periplasmic binding protein-like II"/>
    <property type="match status" value="2"/>
</dbReference>
<dbReference type="PANTHER" id="PTHR30006">
    <property type="entry name" value="THIAMINE-BINDING PERIPLASMIC PROTEIN-RELATED"/>
    <property type="match status" value="1"/>
</dbReference>
<dbReference type="EMBL" id="AVCJ01000012">
    <property type="protein sequence ID" value="KFL36562.1"/>
    <property type="molecule type" value="Genomic_DNA"/>
</dbReference>
<evidence type="ECO:0000313" key="5">
    <source>
        <dbReference type="EMBL" id="KFL36562.1"/>
    </source>
</evidence>
<reference evidence="5 6" key="2">
    <citation type="journal article" date="2015" name="Stand. Genomic Sci.">
        <title>High quality draft genomic sequence of Arenimonas donghaensis DSM 18148(T).</title>
        <authorList>
            <person name="Chen F."/>
            <person name="Wang H."/>
            <person name="Cao Y."/>
            <person name="Li X."/>
            <person name="Wang G."/>
        </authorList>
    </citation>
    <scope>NUCLEOTIDE SEQUENCE [LARGE SCALE GENOMIC DNA]</scope>
    <source>
        <strain evidence="5 6">HO3-R19</strain>
    </source>
</reference>
<feature type="signal peptide" evidence="4">
    <location>
        <begin position="1"/>
        <end position="20"/>
    </location>
</feature>
<dbReference type="GO" id="GO:0030288">
    <property type="term" value="C:outer membrane-bounded periplasmic space"/>
    <property type="evidence" value="ECO:0007669"/>
    <property type="project" value="TreeGrafter"/>
</dbReference>
<dbReference type="PANTHER" id="PTHR30006:SF15">
    <property type="entry name" value="IRON-UTILIZATION PERIPLASMIC PROTEIN"/>
    <property type="match status" value="1"/>
</dbReference>
<proteinExistence type="inferred from homology"/>
<dbReference type="InterPro" id="IPR006059">
    <property type="entry name" value="SBP"/>
</dbReference>
<reference evidence="6" key="1">
    <citation type="submission" date="2013-08" db="EMBL/GenBank/DDBJ databases">
        <title>Genome sequencing of Arenimonas donghaensis.</title>
        <authorList>
            <person name="Chen F."/>
            <person name="Wang G."/>
        </authorList>
    </citation>
    <scope>NUCLEOTIDE SEQUENCE [LARGE SCALE GENOMIC DNA]</scope>
    <source>
        <strain evidence="6">HO3-R19</strain>
    </source>
</reference>
<evidence type="ECO:0000256" key="4">
    <source>
        <dbReference type="SAM" id="SignalP"/>
    </source>
</evidence>
<dbReference type="OrthoDB" id="9769567at2"/>
<dbReference type="PIRSF" id="PIRSF002825">
    <property type="entry name" value="CfbpA"/>
    <property type="match status" value="1"/>
</dbReference>
<dbReference type="InterPro" id="IPR026045">
    <property type="entry name" value="Ferric-bd"/>
</dbReference>
<dbReference type="SUPFAM" id="SSF53850">
    <property type="entry name" value="Periplasmic binding protein-like II"/>
    <property type="match status" value="1"/>
</dbReference>
<evidence type="ECO:0000256" key="3">
    <source>
        <dbReference type="PIRSR" id="PIRSR002825-1"/>
    </source>
</evidence>
<name>A0A087MI59_9GAMM</name>
<accession>A0A087MI59</accession>
<dbReference type="AlphaFoldDB" id="A0A087MI59"/>
<comment type="similarity">
    <text evidence="1">Belongs to the bacterial solute-binding protein 1 family.</text>
</comment>
<feature type="binding site" evidence="3">
    <location>
        <position position="218"/>
    </location>
    <ligand>
        <name>Fe cation</name>
        <dbReference type="ChEBI" id="CHEBI:24875"/>
    </ligand>
</feature>
<protein>
    <recommendedName>
        <fullName evidence="7">Fe(3+) ABC transporter substrate-binding protein</fullName>
    </recommendedName>
</protein>